<name>A0A9N9MP16_9CUCU</name>
<protein>
    <submittedName>
        <fullName evidence="2">Uncharacterized protein</fullName>
    </submittedName>
</protein>
<keyword evidence="3" id="KW-1185">Reference proteome</keyword>
<accession>A0A9N9MP16</accession>
<sequence length="275" mass="32086">MVKFEEPDEPPTRRSTESRERMRARKKTAGVIVAKVDLGRLRKKIISWWEKESIQYAFNIPQVRTRLEKLMGTNYVSLTDKEYMQRLQQRILEDYEEQMDKRIKIRQEEEMERVKNLVLLGKIPLDQAPPEMARHPIMLIENYCNQLIAERRAKMRIYKSKIPTYLYWDDTPEPPSGLSIESGHVFRAPDERLCNPVQQHLEASEEDDISVGYMMSPEEYGKFKYESSLVKRLMACETVEEMYALADDIIGALKTIEVSSKVPEENASETLASSS</sequence>
<gene>
    <name evidence="2" type="ORF">CEUTPL_LOCUS8192</name>
</gene>
<evidence type="ECO:0000256" key="1">
    <source>
        <dbReference type="SAM" id="MobiDB-lite"/>
    </source>
</evidence>
<feature type="compositionally biased region" description="Basic and acidic residues" evidence="1">
    <location>
        <begin position="10"/>
        <end position="21"/>
    </location>
</feature>
<dbReference type="Proteomes" id="UP001152799">
    <property type="component" value="Chromosome 4"/>
</dbReference>
<organism evidence="2 3">
    <name type="scientific">Ceutorhynchus assimilis</name>
    <name type="common">cabbage seed weevil</name>
    <dbReference type="NCBI Taxonomy" id="467358"/>
    <lineage>
        <taxon>Eukaryota</taxon>
        <taxon>Metazoa</taxon>
        <taxon>Ecdysozoa</taxon>
        <taxon>Arthropoda</taxon>
        <taxon>Hexapoda</taxon>
        <taxon>Insecta</taxon>
        <taxon>Pterygota</taxon>
        <taxon>Neoptera</taxon>
        <taxon>Endopterygota</taxon>
        <taxon>Coleoptera</taxon>
        <taxon>Polyphaga</taxon>
        <taxon>Cucujiformia</taxon>
        <taxon>Curculionidae</taxon>
        <taxon>Ceutorhynchinae</taxon>
        <taxon>Ceutorhynchus</taxon>
    </lineage>
</organism>
<dbReference type="OrthoDB" id="6150133at2759"/>
<feature type="region of interest" description="Disordered" evidence="1">
    <location>
        <begin position="1"/>
        <end position="23"/>
    </location>
</feature>
<evidence type="ECO:0000313" key="3">
    <source>
        <dbReference type="Proteomes" id="UP001152799"/>
    </source>
</evidence>
<reference evidence="2" key="1">
    <citation type="submission" date="2022-01" db="EMBL/GenBank/DDBJ databases">
        <authorList>
            <person name="King R."/>
        </authorList>
    </citation>
    <scope>NUCLEOTIDE SEQUENCE</scope>
</reference>
<proteinExistence type="predicted"/>
<dbReference type="AlphaFoldDB" id="A0A9N9MP16"/>
<dbReference type="EMBL" id="OU892280">
    <property type="protein sequence ID" value="CAG9767632.1"/>
    <property type="molecule type" value="Genomic_DNA"/>
</dbReference>
<evidence type="ECO:0000313" key="2">
    <source>
        <dbReference type="EMBL" id="CAG9767632.1"/>
    </source>
</evidence>